<feature type="domain" description="CCHC-type" evidence="9">
    <location>
        <begin position="189"/>
        <end position="202"/>
    </location>
</feature>
<dbReference type="InterPro" id="IPR000477">
    <property type="entry name" value="RT_dom"/>
</dbReference>
<dbReference type="FunFam" id="3.30.70.270:FF:000020">
    <property type="entry name" value="Transposon Tf2-6 polyprotein-like Protein"/>
    <property type="match status" value="1"/>
</dbReference>
<dbReference type="OrthoDB" id="6220944at2759"/>
<gene>
    <name evidence="11" type="ORF">MCOR_51532</name>
</gene>
<dbReference type="InterPro" id="IPR036875">
    <property type="entry name" value="Znf_CCHC_sf"/>
</dbReference>
<dbReference type="FunFam" id="3.10.20.370:FF:000001">
    <property type="entry name" value="Retrovirus-related Pol polyprotein from transposon 17.6-like protein"/>
    <property type="match status" value="1"/>
</dbReference>
<evidence type="ECO:0000256" key="2">
    <source>
        <dbReference type="ARBA" id="ARBA00022679"/>
    </source>
</evidence>
<dbReference type="GO" id="GO:0006508">
    <property type="term" value="P:proteolysis"/>
    <property type="evidence" value="ECO:0007669"/>
    <property type="project" value="UniProtKB-KW"/>
</dbReference>
<dbReference type="Gene3D" id="1.10.340.70">
    <property type="match status" value="1"/>
</dbReference>
<dbReference type="PANTHER" id="PTHR37984">
    <property type="entry name" value="PROTEIN CBG26694"/>
    <property type="match status" value="1"/>
</dbReference>
<dbReference type="InterPro" id="IPR050951">
    <property type="entry name" value="Retrovirus_Pol_polyprotein"/>
</dbReference>
<dbReference type="InterPro" id="IPR021109">
    <property type="entry name" value="Peptidase_aspartic_dom_sf"/>
</dbReference>
<name>A0A6J8EFT9_MYTCO</name>
<dbReference type="Gene3D" id="3.30.70.270">
    <property type="match status" value="2"/>
</dbReference>
<proteinExistence type="predicted"/>
<dbReference type="Pfam" id="PF17917">
    <property type="entry name" value="RT_RNaseH"/>
    <property type="match status" value="1"/>
</dbReference>
<dbReference type="Pfam" id="PF00098">
    <property type="entry name" value="zf-CCHC"/>
    <property type="match status" value="1"/>
</dbReference>
<dbReference type="Gene3D" id="4.10.60.10">
    <property type="entry name" value="Zinc finger, CCHC-type"/>
    <property type="match status" value="1"/>
</dbReference>
<dbReference type="CDD" id="cd09274">
    <property type="entry name" value="RNase_HI_RT_Ty3"/>
    <property type="match status" value="1"/>
</dbReference>
<dbReference type="AlphaFoldDB" id="A0A6J8EFT9"/>
<evidence type="ECO:0000256" key="6">
    <source>
        <dbReference type="ARBA" id="ARBA00022801"/>
    </source>
</evidence>
<dbReference type="SUPFAM" id="SSF50630">
    <property type="entry name" value="Acid proteases"/>
    <property type="match status" value="1"/>
</dbReference>
<dbReference type="Proteomes" id="UP000507470">
    <property type="component" value="Unassembled WGS sequence"/>
</dbReference>
<evidence type="ECO:0000256" key="5">
    <source>
        <dbReference type="ARBA" id="ARBA00022759"/>
    </source>
</evidence>
<dbReference type="PROSITE" id="PS50878">
    <property type="entry name" value="RT_POL"/>
    <property type="match status" value="1"/>
</dbReference>
<dbReference type="SUPFAM" id="SSF57756">
    <property type="entry name" value="Retrovirus zinc finger-like domains"/>
    <property type="match status" value="1"/>
</dbReference>
<dbReference type="InterPro" id="IPR041373">
    <property type="entry name" value="RT_RNaseH"/>
</dbReference>
<dbReference type="InterPro" id="IPR001878">
    <property type="entry name" value="Znf_CCHC"/>
</dbReference>
<keyword evidence="2" id="KW-0808">Transferase</keyword>
<dbReference type="FunFam" id="1.10.340.70:FF:000003">
    <property type="entry name" value="Protein CBG25708"/>
    <property type="match status" value="1"/>
</dbReference>
<evidence type="ECO:0000313" key="11">
    <source>
        <dbReference type="EMBL" id="CAC5419147.1"/>
    </source>
</evidence>
<dbReference type="EC" id="2.7.7.49" evidence="1"/>
<keyword evidence="4" id="KW-0540">Nuclease</keyword>
<feature type="domain" description="CCHC-type" evidence="9">
    <location>
        <begin position="208"/>
        <end position="224"/>
    </location>
</feature>
<dbReference type="Gene3D" id="3.10.10.10">
    <property type="entry name" value="HIV Type 1 Reverse Transcriptase, subunit A, domain 1"/>
    <property type="match status" value="1"/>
</dbReference>
<evidence type="ECO:0000259" key="10">
    <source>
        <dbReference type="PROSITE" id="PS50878"/>
    </source>
</evidence>
<dbReference type="Gene3D" id="2.40.70.10">
    <property type="entry name" value="Acid Proteases"/>
    <property type="match status" value="1"/>
</dbReference>
<dbReference type="Pfam" id="PF00078">
    <property type="entry name" value="RVT_1"/>
    <property type="match status" value="1"/>
</dbReference>
<dbReference type="PANTHER" id="PTHR37984:SF5">
    <property type="entry name" value="PROTEIN NYNRIN-LIKE"/>
    <property type="match status" value="1"/>
</dbReference>
<dbReference type="GO" id="GO:0004190">
    <property type="term" value="F:aspartic-type endopeptidase activity"/>
    <property type="evidence" value="ECO:0007669"/>
    <property type="project" value="UniProtKB-KW"/>
</dbReference>
<dbReference type="SUPFAM" id="SSF56672">
    <property type="entry name" value="DNA/RNA polymerases"/>
    <property type="match status" value="1"/>
</dbReference>
<evidence type="ECO:0000256" key="4">
    <source>
        <dbReference type="ARBA" id="ARBA00022722"/>
    </source>
</evidence>
<keyword evidence="3" id="KW-0548">Nucleotidyltransferase</keyword>
<dbReference type="Pfam" id="PF17921">
    <property type="entry name" value="Integrase_H2C2"/>
    <property type="match status" value="1"/>
</dbReference>
<evidence type="ECO:0000256" key="8">
    <source>
        <dbReference type="PROSITE-ProRule" id="PRU00047"/>
    </source>
</evidence>
<keyword evidence="6" id="KW-0378">Hydrolase</keyword>
<dbReference type="InterPro" id="IPR041588">
    <property type="entry name" value="Integrase_H2C2"/>
</dbReference>
<dbReference type="InterPro" id="IPR043128">
    <property type="entry name" value="Rev_trsase/Diguanyl_cyclase"/>
</dbReference>
<keyword evidence="5" id="KW-0255">Endonuclease</keyword>
<keyword evidence="7" id="KW-0695">RNA-directed DNA polymerase</keyword>
<keyword evidence="12" id="KW-1185">Reference proteome</keyword>
<dbReference type="GO" id="GO:0008270">
    <property type="term" value="F:zinc ion binding"/>
    <property type="evidence" value="ECO:0007669"/>
    <property type="project" value="UniProtKB-KW"/>
</dbReference>
<dbReference type="PROSITE" id="PS50158">
    <property type="entry name" value="ZF_CCHC"/>
    <property type="match status" value="2"/>
</dbReference>
<keyword evidence="8" id="KW-0862">Zinc</keyword>
<feature type="domain" description="Reverse transcriptase" evidence="10">
    <location>
        <begin position="453"/>
        <end position="631"/>
    </location>
</feature>
<dbReference type="GO" id="GO:0016779">
    <property type="term" value="F:nucleotidyltransferase activity"/>
    <property type="evidence" value="ECO:0007669"/>
    <property type="project" value="UniProtKB-KW"/>
</dbReference>
<accession>A0A6J8EFT9</accession>
<organism evidence="11 12">
    <name type="scientific">Mytilus coruscus</name>
    <name type="common">Sea mussel</name>
    <dbReference type="NCBI Taxonomy" id="42192"/>
    <lineage>
        <taxon>Eukaryota</taxon>
        <taxon>Metazoa</taxon>
        <taxon>Spiralia</taxon>
        <taxon>Lophotrochozoa</taxon>
        <taxon>Mollusca</taxon>
        <taxon>Bivalvia</taxon>
        <taxon>Autobranchia</taxon>
        <taxon>Pteriomorphia</taxon>
        <taxon>Mytilida</taxon>
        <taxon>Mytiloidea</taxon>
        <taxon>Mytilidae</taxon>
        <taxon>Mytilinae</taxon>
        <taxon>Mytilus</taxon>
    </lineage>
</organism>
<evidence type="ECO:0000313" key="12">
    <source>
        <dbReference type="Proteomes" id="UP000507470"/>
    </source>
</evidence>
<keyword evidence="8" id="KW-0863">Zinc-finger</keyword>
<evidence type="ECO:0000259" key="9">
    <source>
        <dbReference type="PROSITE" id="PS50158"/>
    </source>
</evidence>
<evidence type="ECO:0000256" key="7">
    <source>
        <dbReference type="ARBA" id="ARBA00022918"/>
    </source>
</evidence>
<evidence type="ECO:0000256" key="3">
    <source>
        <dbReference type="ARBA" id="ARBA00022695"/>
    </source>
</evidence>
<evidence type="ECO:0000256" key="1">
    <source>
        <dbReference type="ARBA" id="ARBA00012493"/>
    </source>
</evidence>
<dbReference type="InterPro" id="IPR043502">
    <property type="entry name" value="DNA/RNA_pol_sf"/>
</dbReference>
<dbReference type="CDD" id="cd01647">
    <property type="entry name" value="RT_LTR"/>
    <property type="match status" value="1"/>
</dbReference>
<sequence>MPTYGRIEEFKFENNFEEYTERLEEYFLANEIDDDDKKRSIFLTVCGEKTYSLLRNLCAPAKPNTKTFGNLIEILTDHLRPKPLIIAERYKFHQRKQESHEKVRDYLANLRKLADTCQFNAFLEEALRDRLVCGLYSKTIQRKLLSESELDLKKAFEIAVGIEAAEKETNEFRNEVSTTHKVTMRSSECYRCGKSGHNADSCFYKNSRCHKCKEIGHISRKCRKSFPKNENQDKVKKQYKKNTKFKAKPSKVHQIEENSESEPEENSGWEVFTVKTCRTSDNKELKLDVKIEDVDYVMELDTGAAVSIIGEENYKKYFSNIKLQKSNVKLNTYTGDPITVIGEITVNVVYDKQTEILPLIVVKEGPSLFGRNWLSKLTVDWKHIRSVITPSSVKDKVNKLMQMDVFKDELGTVKGMQASLKLKEEAVPKFFKPRPIPYALRDKVADEIKRLEKQGILEKIKFSEWGAPIVPVMKPDGSVRICGDYKVTINSCLEVPQYPLPKAEDLFSRLNGGKKFSKLDLSQAYQQLLLCENSRNLVTINTHLGLYRYTRLPFGAASSPAIFQEFMDKVLEGLDGVGCILDDLIITGKSDEEHLKNLELVLKRLSEYGLRLKKSKCSLMKSEVEYFAFIVNKDGIQPSPKKVEAMLKVPEPENVKELQSWLGLVNYYRKFIPDMSTVLQPLNELLTKKSKWNWNENCKKSFLKISKLLSSTKVLAHYDPNVNVELAVDASPYGLGCVISHKYENGEERPIAYASRTLTSAERNYSQIEREALAIIFGVTRFHQYLYGRKFTLITDNKPLSLLLGPKTGIPMLAASRIQRWAIQLSGYQYDVKCKSSSENANADGLSRLPLKETLCESPFNIFWEEVEIRNVQALNELPVSANNIKRETEKDSTLVKVKHATLYGWPKYTDISNELKPYFRVKDELSMEEGCLLRGIRVIIPERYRADVLNELHVNHPGIVRMKGLARMHVWWPNLDTDIEITVRNCTACQNTQSAPPAATANPWIWPSKPWQRVHIDFADHS</sequence>
<dbReference type="GO" id="GO:0004519">
    <property type="term" value="F:endonuclease activity"/>
    <property type="evidence" value="ECO:0007669"/>
    <property type="project" value="UniProtKB-KW"/>
</dbReference>
<protein>
    <recommendedName>
        <fullName evidence="1">RNA-directed DNA polymerase</fullName>
        <ecNumber evidence="1">2.7.7.49</ecNumber>
    </recommendedName>
</protein>
<dbReference type="GO" id="GO:0003677">
    <property type="term" value="F:DNA binding"/>
    <property type="evidence" value="ECO:0007669"/>
    <property type="project" value="UniProtKB-KW"/>
</dbReference>
<reference evidence="11 12" key="1">
    <citation type="submission" date="2020-06" db="EMBL/GenBank/DDBJ databases">
        <authorList>
            <person name="Li R."/>
            <person name="Bekaert M."/>
        </authorList>
    </citation>
    <scope>NUCLEOTIDE SEQUENCE [LARGE SCALE GENOMIC DNA]</scope>
    <source>
        <strain evidence="12">wild</strain>
    </source>
</reference>
<dbReference type="EMBL" id="CACVKT020008997">
    <property type="protein sequence ID" value="CAC5419147.1"/>
    <property type="molecule type" value="Genomic_DNA"/>
</dbReference>
<dbReference type="SMART" id="SM00343">
    <property type="entry name" value="ZnF_C2HC"/>
    <property type="match status" value="2"/>
</dbReference>
<keyword evidence="8" id="KW-0479">Metal-binding</keyword>